<evidence type="ECO:0000256" key="3">
    <source>
        <dbReference type="ARBA" id="ARBA00022475"/>
    </source>
</evidence>
<dbReference type="CDD" id="cd06582">
    <property type="entry name" value="TM_PBP1_LivH_like"/>
    <property type="match status" value="1"/>
</dbReference>
<dbReference type="Pfam" id="PF02653">
    <property type="entry name" value="BPD_transp_2"/>
    <property type="match status" value="1"/>
</dbReference>
<accession>A0A9X1S938</accession>
<dbReference type="GO" id="GO:0006865">
    <property type="term" value="P:amino acid transport"/>
    <property type="evidence" value="ECO:0007669"/>
    <property type="project" value="UniProtKB-KW"/>
</dbReference>
<comment type="similarity">
    <text evidence="8">Belongs to the binding-protein-dependent transport system permease family. LivHM subfamily.</text>
</comment>
<comment type="subcellular location">
    <subcellularLocation>
        <location evidence="1">Cell membrane</location>
        <topology evidence="1">Multi-pass membrane protein</topology>
    </subcellularLocation>
</comment>
<keyword evidence="5" id="KW-0029">Amino-acid transport</keyword>
<dbReference type="PANTHER" id="PTHR11795">
    <property type="entry name" value="BRANCHED-CHAIN AMINO ACID TRANSPORT SYSTEM PERMEASE PROTEIN LIVH"/>
    <property type="match status" value="1"/>
</dbReference>
<keyword evidence="3" id="KW-1003">Cell membrane</keyword>
<keyword evidence="4 9" id="KW-0812">Transmembrane</keyword>
<feature type="transmembrane region" description="Helical" evidence="9">
    <location>
        <begin position="236"/>
        <end position="259"/>
    </location>
</feature>
<sequence length="334" mass="34172">MAITEAPAAPAADKRNPLTAGGTRITLTIGGIAVVGLALVYLLGDREPALITQYLVSGLLLGGVYALVSLGLTLIFGVLGIVNFAQGAMLTLSMYLVYVLQSSLGLNLYVAVVLTIPLLFGFGWLVQSMLLNRLTEDASHDRPLLVTLGLSLLIVNVLLMIFGGRPKSVDAPVSGSIEILGALADTQRIIAFGGAVLVAAALTLVLRKTSMGLAIRAVAANGTGASLVGVNVRRVYAMTFGLGAASVAVAGGLITPFTTLVPTAGEQFTTLAFVIVVLGGLGSIPGALVGGVFIGVLQTVGSLYLPGSGSLILVFGIFVLILFLRPQGLFGAKQ</sequence>
<evidence type="ECO:0000256" key="4">
    <source>
        <dbReference type="ARBA" id="ARBA00022692"/>
    </source>
</evidence>
<keyword evidence="2" id="KW-0813">Transport</keyword>
<keyword evidence="12" id="KW-1185">Reference proteome</keyword>
<organism evidence="10 13">
    <name type="scientific">Arthrobacter zhangbolii</name>
    <dbReference type="NCBI Taxonomy" id="2886936"/>
    <lineage>
        <taxon>Bacteria</taxon>
        <taxon>Bacillati</taxon>
        <taxon>Actinomycetota</taxon>
        <taxon>Actinomycetes</taxon>
        <taxon>Micrococcales</taxon>
        <taxon>Micrococcaceae</taxon>
        <taxon>Arthrobacter</taxon>
    </lineage>
</organism>
<dbReference type="Proteomes" id="UP000829758">
    <property type="component" value="Chromosome"/>
</dbReference>
<feature type="transmembrane region" description="Helical" evidence="9">
    <location>
        <begin position="106"/>
        <end position="131"/>
    </location>
</feature>
<dbReference type="PANTHER" id="PTHR11795:SF445">
    <property type="entry name" value="AMINO ACID ABC TRANSPORTER PERMEASE PROTEIN"/>
    <property type="match status" value="1"/>
</dbReference>
<evidence type="ECO:0000256" key="1">
    <source>
        <dbReference type="ARBA" id="ARBA00004651"/>
    </source>
</evidence>
<dbReference type="RefSeq" id="WP_227929132.1">
    <property type="nucleotide sequence ID" value="NZ_CP094984.1"/>
</dbReference>
<gene>
    <name evidence="10" type="ORF">LJ755_11205</name>
    <name evidence="11" type="ORF">MUK71_03500</name>
</gene>
<evidence type="ECO:0000313" key="12">
    <source>
        <dbReference type="Proteomes" id="UP000829758"/>
    </source>
</evidence>
<evidence type="ECO:0000313" key="11">
    <source>
        <dbReference type="EMBL" id="UON92722.1"/>
    </source>
</evidence>
<evidence type="ECO:0000256" key="5">
    <source>
        <dbReference type="ARBA" id="ARBA00022970"/>
    </source>
</evidence>
<dbReference type="EMBL" id="CP094984">
    <property type="protein sequence ID" value="UON92722.1"/>
    <property type="molecule type" value="Genomic_DNA"/>
</dbReference>
<feature type="transmembrane region" description="Helical" evidence="9">
    <location>
        <begin position="143"/>
        <end position="162"/>
    </location>
</feature>
<feature type="transmembrane region" description="Helical" evidence="9">
    <location>
        <begin position="271"/>
        <end position="297"/>
    </location>
</feature>
<dbReference type="EMBL" id="JAJFZT010000007">
    <property type="protein sequence ID" value="MCC3273295.1"/>
    <property type="molecule type" value="Genomic_DNA"/>
</dbReference>
<keyword evidence="7 9" id="KW-0472">Membrane</keyword>
<reference evidence="10" key="1">
    <citation type="submission" date="2021-10" db="EMBL/GenBank/DDBJ databases">
        <title>Novel species in genus Arthrobacter.</title>
        <authorList>
            <person name="Liu Y."/>
        </authorList>
    </citation>
    <scope>NUCLEOTIDE SEQUENCE</scope>
    <source>
        <strain evidence="10">Zg-Y462</strain>
        <strain evidence="12">zg-Y462</strain>
    </source>
</reference>
<feature type="transmembrane region" description="Helical" evidence="9">
    <location>
        <begin position="75"/>
        <end position="100"/>
    </location>
</feature>
<evidence type="ECO:0000313" key="13">
    <source>
        <dbReference type="Proteomes" id="UP001155145"/>
    </source>
</evidence>
<evidence type="ECO:0000256" key="9">
    <source>
        <dbReference type="SAM" id="Phobius"/>
    </source>
</evidence>
<feature type="transmembrane region" description="Helical" evidence="9">
    <location>
        <begin position="189"/>
        <end position="206"/>
    </location>
</feature>
<dbReference type="GO" id="GO:0022857">
    <property type="term" value="F:transmembrane transporter activity"/>
    <property type="evidence" value="ECO:0007669"/>
    <property type="project" value="InterPro"/>
</dbReference>
<keyword evidence="6 9" id="KW-1133">Transmembrane helix</keyword>
<evidence type="ECO:0000256" key="6">
    <source>
        <dbReference type="ARBA" id="ARBA00022989"/>
    </source>
</evidence>
<dbReference type="InterPro" id="IPR052157">
    <property type="entry name" value="BCAA_transport_permease"/>
</dbReference>
<feature type="transmembrane region" description="Helical" evidence="9">
    <location>
        <begin position="25"/>
        <end position="44"/>
    </location>
</feature>
<name>A0A9X1S938_9MICC</name>
<evidence type="ECO:0000256" key="8">
    <source>
        <dbReference type="ARBA" id="ARBA00037998"/>
    </source>
</evidence>
<feature type="transmembrane region" description="Helical" evidence="9">
    <location>
        <begin position="50"/>
        <end position="68"/>
    </location>
</feature>
<dbReference type="GO" id="GO:0005886">
    <property type="term" value="C:plasma membrane"/>
    <property type="evidence" value="ECO:0007669"/>
    <property type="project" value="UniProtKB-SubCell"/>
</dbReference>
<feature type="transmembrane region" description="Helical" evidence="9">
    <location>
        <begin position="303"/>
        <end position="324"/>
    </location>
</feature>
<proteinExistence type="inferred from homology"/>
<dbReference type="InterPro" id="IPR001851">
    <property type="entry name" value="ABC_transp_permease"/>
</dbReference>
<dbReference type="AlphaFoldDB" id="A0A9X1S938"/>
<evidence type="ECO:0000313" key="10">
    <source>
        <dbReference type="EMBL" id="MCC3273295.1"/>
    </source>
</evidence>
<protein>
    <submittedName>
        <fullName evidence="10">Branched-chain amino acid ABC transporter permease</fullName>
    </submittedName>
</protein>
<evidence type="ECO:0000256" key="7">
    <source>
        <dbReference type="ARBA" id="ARBA00023136"/>
    </source>
</evidence>
<dbReference type="Proteomes" id="UP001155145">
    <property type="component" value="Unassembled WGS sequence"/>
</dbReference>
<evidence type="ECO:0000256" key="2">
    <source>
        <dbReference type="ARBA" id="ARBA00022448"/>
    </source>
</evidence>